<dbReference type="Proteomes" id="UP000322976">
    <property type="component" value="Unassembled WGS sequence"/>
</dbReference>
<reference evidence="1 2" key="1">
    <citation type="submission" date="2019-08" db="EMBL/GenBank/DDBJ databases">
        <title>Calorimonas adulescens gen. nov., sp. nov., an anaerobic thermophilic bacterium from Sakhalin hot spring.</title>
        <authorList>
            <person name="Khomyakova M.A."/>
            <person name="Merkel A.Y."/>
            <person name="Novikov A."/>
            <person name="Bonch-Osmolovskaya E.A."/>
            <person name="Slobodkin A.I."/>
        </authorList>
    </citation>
    <scope>NUCLEOTIDE SEQUENCE [LARGE SCALE GENOMIC DNA]</scope>
    <source>
        <strain evidence="1 2">A05MB</strain>
    </source>
</reference>
<dbReference type="InterPro" id="IPR012452">
    <property type="entry name" value="DUF1657"/>
</dbReference>
<dbReference type="AlphaFoldDB" id="A0A5D8Q9V3"/>
<accession>A0A5D8Q9V3</accession>
<proteinExistence type="predicted"/>
<dbReference type="RefSeq" id="WP_149545905.1">
    <property type="nucleotide sequence ID" value="NZ_VTPS01000017.1"/>
</dbReference>
<comment type="caution">
    <text evidence="1">The sequence shown here is derived from an EMBL/GenBank/DDBJ whole genome shotgun (WGS) entry which is preliminary data.</text>
</comment>
<organism evidence="1 2">
    <name type="scientific">Calorimonas adulescens</name>
    <dbReference type="NCBI Taxonomy" id="2606906"/>
    <lineage>
        <taxon>Bacteria</taxon>
        <taxon>Bacillati</taxon>
        <taxon>Bacillota</taxon>
        <taxon>Clostridia</taxon>
        <taxon>Thermoanaerobacterales</taxon>
        <taxon>Thermoanaerobacteraceae</taxon>
        <taxon>Calorimonas</taxon>
    </lineage>
</organism>
<gene>
    <name evidence="1" type="ORF">FWJ32_10490</name>
</gene>
<name>A0A5D8Q9V3_9THEO</name>
<dbReference type="Pfam" id="PF07870">
    <property type="entry name" value="DUF1657"/>
    <property type="match status" value="1"/>
</dbReference>
<evidence type="ECO:0000313" key="1">
    <source>
        <dbReference type="EMBL" id="TZE81157.1"/>
    </source>
</evidence>
<sequence length="64" mass="7313">MPDVNALNTVVNNLKKARYDLEKFSKETDEESLQKTYHTYANQIGTMLKGLEAKSDEGQYSIDK</sequence>
<keyword evidence="2" id="KW-1185">Reference proteome</keyword>
<evidence type="ECO:0000313" key="2">
    <source>
        <dbReference type="Proteomes" id="UP000322976"/>
    </source>
</evidence>
<protein>
    <submittedName>
        <fullName evidence="1">DUF1657 domain-containing protein</fullName>
    </submittedName>
</protein>
<dbReference type="EMBL" id="VTPS01000017">
    <property type="protein sequence ID" value="TZE81157.1"/>
    <property type="molecule type" value="Genomic_DNA"/>
</dbReference>